<dbReference type="InterPro" id="IPR013320">
    <property type="entry name" value="ConA-like_dom_sf"/>
</dbReference>
<evidence type="ECO:0000313" key="11">
    <source>
        <dbReference type="Proteomes" id="UP000320333"/>
    </source>
</evidence>
<evidence type="ECO:0000256" key="8">
    <source>
        <dbReference type="SAM" id="SignalP"/>
    </source>
</evidence>
<name>A0A507DTN3_9FUNG</name>
<feature type="domain" description="L-type lectin-like" evidence="9">
    <location>
        <begin position="30"/>
        <end position="253"/>
    </location>
</feature>
<dbReference type="PROSITE" id="PS51328">
    <property type="entry name" value="L_LECTIN_LIKE"/>
    <property type="match status" value="1"/>
</dbReference>
<dbReference type="GO" id="GO:0006888">
    <property type="term" value="P:endoplasmic reticulum to Golgi vesicle-mediated transport"/>
    <property type="evidence" value="ECO:0007669"/>
    <property type="project" value="TreeGrafter"/>
</dbReference>
<feature type="compositionally biased region" description="Polar residues" evidence="6">
    <location>
        <begin position="261"/>
        <end position="288"/>
    </location>
</feature>
<dbReference type="Proteomes" id="UP000320333">
    <property type="component" value="Unassembled WGS sequence"/>
</dbReference>
<comment type="caution">
    <text evidence="10">The sequence shown here is derived from an EMBL/GenBank/DDBJ whole genome shotgun (WGS) entry which is preliminary data.</text>
</comment>
<evidence type="ECO:0000259" key="9">
    <source>
        <dbReference type="PROSITE" id="PS51328"/>
    </source>
</evidence>
<evidence type="ECO:0000256" key="6">
    <source>
        <dbReference type="SAM" id="MobiDB-lite"/>
    </source>
</evidence>
<dbReference type="EMBL" id="QEAP01000873">
    <property type="protein sequence ID" value="TPX54831.1"/>
    <property type="molecule type" value="Genomic_DNA"/>
</dbReference>
<dbReference type="PANTHER" id="PTHR12223">
    <property type="entry name" value="VESICULAR MANNOSE-BINDING LECTIN"/>
    <property type="match status" value="1"/>
</dbReference>
<organism evidence="10 11">
    <name type="scientific">Chytriomyces confervae</name>
    <dbReference type="NCBI Taxonomy" id="246404"/>
    <lineage>
        <taxon>Eukaryota</taxon>
        <taxon>Fungi</taxon>
        <taxon>Fungi incertae sedis</taxon>
        <taxon>Chytridiomycota</taxon>
        <taxon>Chytridiomycota incertae sedis</taxon>
        <taxon>Chytridiomycetes</taxon>
        <taxon>Chytridiales</taxon>
        <taxon>Chytriomycetaceae</taxon>
        <taxon>Chytriomyces</taxon>
    </lineage>
</organism>
<dbReference type="GO" id="GO:0000139">
    <property type="term" value="C:Golgi membrane"/>
    <property type="evidence" value="ECO:0007669"/>
    <property type="project" value="TreeGrafter"/>
</dbReference>
<feature type="signal peptide" evidence="8">
    <location>
        <begin position="1"/>
        <end position="20"/>
    </location>
</feature>
<dbReference type="Gene3D" id="2.60.120.200">
    <property type="match status" value="1"/>
</dbReference>
<keyword evidence="5 7" id="KW-0472">Membrane</keyword>
<protein>
    <recommendedName>
        <fullName evidence="9">L-type lectin-like domain-containing protein</fullName>
    </recommendedName>
</protein>
<dbReference type="GO" id="GO:0005793">
    <property type="term" value="C:endoplasmic reticulum-Golgi intermediate compartment"/>
    <property type="evidence" value="ECO:0007669"/>
    <property type="project" value="TreeGrafter"/>
</dbReference>
<reference evidence="10 11" key="1">
    <citation type="journal article" date="2019" name="Sci. Rep.">
        <title>Comparative genomics of chytrid fungi reveal insights into the obligate biotrophic and pathogenic lifestyle of Synchytrium endobioticum.</title>
        <authorList>
            <person name="van de Vossenberg B.T.L.H."/>
            <person name="Warris S."/>
            <person name="Nguyen H.D.T."/>
            <person name="van Gent-Pelzer M.P.E."/>
            <person name="Joly D.L."/>
            <person name="van de Geest H.C."/>
            <person name="Bonants P.J.M."/>
            <person name="Smith D.S."/>
            <person name="Levesque C.A."/>
            <person name="van der Lee T.A.J."/>
        </authorList>
    </citation>
    <scope>NUCLEOTIDE SEQUENCE [LARGE SCALE GENOMIC DNA]</scope>
    <source>
        <strain evidence="10 11">CBS 675.73</strain>
    </source>
</reference>
<evidence type="ECO:0000256" key="2">
    <source>
        <dbReference type="ARBA" id="ARBA00022692"/>
    </source>
</evidence>
<feature type="transmembrane region" description="Helical" evidence="7">
    <location>
        <begin position="299"/>
        <end position="324"/>
    </location>
</feature>
<sequence length="336" mass="37661">MHALSLVAFLATLLVSVAHAQAVEVKDSDLHAMEHFTLLQPYVDEYLMNRYWDFGADAYVNVNQFVRLTANKQSKRGWLWTRMPVVTQKSWVVEFEFKVSGGDRLFGDGFAFWYTTDRRKTGDVFGNQDEFNGLGVFFDTYANGRNRAIFPYINAMIGDGKTKYDQSTDGKSNEIGSCTAYFREKDFLTRAKVVYVEDKLLELYVDVDGLNTWKPCFSVKDVTLPERGYFGFTSHTGDASDNHDIIRVNAYSIDNEHTKSSSKPAQDYASSGGKSFNTPTRPNGNVPTATPVAKSGGSYFWTGLVVIICVFVVAGIAVAAYVAYSKMNSPKAYKRF</sequence>
<keyword evidence="4 7" id="KW-1133">Transmembrane helix</keyword>
<evidence type="ECO:0000256" key="7">
    <source>
        <dbReference type="SAM" id="Phobius"/>
    </source>
</evidence>
<dbReference type="OrthoDB" id="270293at2759"/>
<gene>
    <name evidence="10" type="ORF">CcCBS67573_g09529</name>
</gene>
<accession>A0A507DTN3</accession>
<evidence type="ECO:0000256" key="4">
    <source>
        <dbReference type="ARBA" id="ARBA00022989"/>
    </source>
</evidence>
<dbReference type="InterPro" id="IPR051136">
    <property type="entry name" value="Intracellular_Lectin-GPT"/>
</dbReference>
<evidence type="ECO:0000256" key="3">
    <source>
        <dbReference type="ARBA" id="ARBA00022729"/>
    </source>
</evidence>
<dbReference type="PANTHER" id="PTHR12223:SF45">
    <property type="entry name" value="RE50040P"/>
    <property type="match status" value="1"/>
</dbReference>
<dbReference type="Pfam" id="PF03388">
    <property type="entry name" value="Lectin_leg-like"/>
    <property type="match status" value="1"/>
</dbReference>
<keyword evidence="11" id="KW-1185">Reference proteome</keyword>
<keyword evidence="2 7" id="KW-0812">Transmembrane</keyword>
<dbReference type="GO" id="GO:0005537">
    <property type="term" value="F:D-mannose binding"/>
    <property type="evidence" value="ECO:0007669"/>
    <property type="project" value="TreeGrafter"/>
</dbReference>
<evidence type="ECO:0000256" key="1">
    <source>
        <dbReference type="ARBA" id="ARBA00004479"/>
    </source>
</evidence>
<comment type="subcellular location">
    <subcellularLocation>
        <location evidence="1">Membrane</location>
        <topology evidence="1">Single-pass type I membrane protein</topology>
    </subcellularLocation>
</comment>
<dbReference type="InterPro" id="IPR005052">
    <property type="entry name" value="Lectin_leg"/>
</dbReference>
<dbReference type="STRING" id="246404.A0A507DTN3"/>
<evidence type="ECO:0000256" key="5">
    <source>
        <dbReference type="ARBA" id="ARBA00023136"/>
    </source>
</evidence>
<proteinExistence type="predicted"/>
<evidence type="ECO:0000313" key="10">
    <source>
        <dbReference type="EMBL" id="TPX54831.1"/>
    </source>
</evidence>
<dbReference type="SUPFAM" id="SSF49899">
    <property type="entry name" value="Concanavalin A-like lectins/glucanases"/>
    <property type="match status" value="1"/>
</dbReference>
<dbReference type="GO" id="GO:0030134">
    <property type="term" value="C:COPII-coated ER to Golgi transport vesicle"/>
    <property type="evidence" value="ECO:0007669"/>
    <property type="project" value="TreeGrafter"/>
</dbReference>
<feature type="chain" id="PRO_5021268535" description="L-type lectin-like domain-containing protein" evidence="8">
    <location>
        <begin position="21"/>
        <end position="336"/>
    </location>
</feature>
<feature type="region of interest" description="Disordered" evidence="6">
    <location>
        <begin position="256"/>
        <end position="288"/>
    </location>
</feature>
<dbReference type="AlphaFoldDB" id="A0A507DTN3"/>
<keyword evidence="3 8" id="KW-0732">Signal</keyword>
<dbReference type="GO" id="GO:0005789">
    <property type="term" value="C:endoplasmic reticulum membrane"/>
    <property type="evidence" value="ECO:0007669"/>
    <property type="project" value="TreeGrafter"/>
</dbReference>